<organism evidence="19 20">
    <name type="scientific">Leptobrachium leishanense</name>
    <name type="common">Leishan spiny toad</name>
    <dbReference type="NCBI Taxonomy" id="445787"/>
    <lineage>
        <taxon>Eukaryota</taxon>
        <taxon>Metazoa</taxon>
        <taxon>Chordata</taxon>
        <taxon>Craniata</taxon>
        <taxon>Vertebrata</taxon>
        <taxon>Euteleostomi</taxon>
        <taxon>Amphibia</taxon>
        <taxon>Batrachia</taxon>
        <taxon>Anura</taxon>
        <taxon>Pelobatoidea</taxon>
        <taxon>Megophryidae</taxon>
        <taxon>Leptobrachium</taxon>
    </lineage>
</organism>
<dbReference type="InterPro" id="IPR018359">
    <property type="entry name" value="Bromodomain_CS"/>
</dbReference>
<keyword evidence="2" id="KW-0677">Repeat</keyword>
<evidence type="ECO:0000256" key="8">
    <source>
        <dbReference type="ARBA" id="ARBA00023117"/>
    </source>
</evidence>
<dbReference type="GO" id="GO:0007283">
    <property type="term" value="P:spermatogenesis"/>
    <property type="evidence" value="ECO:0007669"/>
    <property type="project" value="UniProtKB-KW"/>
</dbReference>
<dbReference type="PANTHER" id="PTHR22880:SF175">
    <property type="entry name" value="BROMODOMAIN TESTIS-SPECIFIC PROTEIN"/>
    <property type="match status" value="1"/>
</dbReference>
<dbReference type="GO" id="GO:0000785">
    <property type="term" value="C:chromatin"/>
    <property type="evidence" value="ECO:0007669"/>
    <property type="project" value="TreeGrafter"/>
</dbReference>
<dbReference type="Gene3D" id="1.20.1270.220">
    <property type="match status" value="1"/>
</dbReference>
<evidence type="ECO:0000256" key="14">
    <source>
        <dbReference type="ARBA" id="ARBA00044509"/>
    </source>
</evidence>
<dbReference type="PROSITE" id="PS51525">
    <property type="entry name" value="NET"/>
    <property type="match status" value="1"/>
</dbReference>
<dbReference type="InterPro" id="IPR031354">
    <property type="entry name" value="BRD4_CDT"/>
</dbReference>
<feature type="region of interest" description="Disordered" evidence="16">
    <location>
        <begin position="466"/>
        <end position="545"/>
    </location>
</feature>
<dbReference type="Proteomes" id="UP000694569">
    <property type="component" value="Unplaced"/>
</dbReference>
<evidence type="ECO:0000256" key="13">
    <source>
        <dbReference type="ARBA" id="ARBA00040033"/>
    </source>
</evidence>
<dbReference type="GO" id="GO:0006338">
    <property type="term" value="P:chromatin remodeling"/>
    <property type="evidence" value="ECO:0007669"/>
    <property type="project" value="TreeGrafter"/>
</dbReference>
<evidence type="ECO:0000256" key="6">
    <source>
        <dbReference type="ARBA" id="ARBA00023015"/>
    </source>
</evidence>
<dbReference type="Pfam" id="PF17105">
    <property type="entry name" value="BRD4_CDT"/>
    <property type="match status" value="1"/>
</dbReference>
<dbReference type="CDD" id="cd05497">
    <property type="entry name" value="Bromo_Brdt_I_like"/>
    <property type="match status" value="1"/>
</dbReference>
<comment type="subcellular location">
    <subcellularLocation>
        <location evidence="1">Nucleus</location>
    </subcellularLocation>
</comment>
<evidence type="ECO:0000259" key="18">
    <source>
        <dbReference type="PROSITE" id="PS51525"/>
    </source>
</evidence>
<accession>A0A8C5R340</accession>
<feature type="region of interest" description="Disordered" evidence="16">
    <location>
        <begin position="179"/>
        <end position="198"/>
    </location>
</feature>
<dbReference type="PROSITE" id="PS50014">
    <property type="entry name" value="BROMODOMAIN_2"/>
    <property type="match status" value="2"/>
</dbReference>
<evidence type="ECO:0000259" key="17">
    <source>
        <dbReference type="PROSITE" id="PS50014"/>
    </source>
</evidence>
<dbReference type="GO" id="GO:0030154">
    <property type="term" value="P:cell differentiation"/>
    <property type="evidence" value="ECO:0007669"/>
    <property type="project" value="UniProtKB-KW"/>
</dbReference>
<keyword evidence="5" id="KW-0744">Spermatogenesis</keyword>
<evidence type="ECO:0000256" key="12">
    <source>
        <dbReference type="ARBA" id="ARBA00023254"/>
    </source>
</evidence>
<evidence type="ECO:0000256" key="11">
    <source>
        <dbReference type="ARBA" id="ARBA00023242"/>
    </source>
</evidence>
<gene>
    <name evidence="19" type="primary">BRDT</name>
</gene>
<comment type="similarity">
    <text evidence="14">Belongs to the BET family.</text>
</comment>
<dbReference type="PANTHER" id="PTHR22880">
    <property type="entry name" value="FALZ-RELATED BROMODOMAIN-CONTAINING PROTEINS"/>
    <property type="match status" value="1"/>
</dbReference>
<dbReference type="PRINTS" id="PR00503">
    <property type="entry name" value="BROMODOMAIN"/>
</dbReference>
<evidence type="ECO:0000256" key="15">
    <source>
        <dbReference type="PROSITE-ProRule" id="PRU00035"/>
    </source>
</evidence>
<feature type="compositionally biased region" description="Basic and acidic residues" evidence="16">
    <location>
        <begin position="749"/>
        <end position="762"/>
    </location>
</feature>
<feature type="region of interest" description="Disordered" evidence="16">
    <location>
        <begin position="412"/>
        <end position="451"/>
    </location>
</feature>
<dbReference type="InterPro" id="IPR036427">
    <property type="entry name" value="Bromodomain-like_sf"/>
</dbReference>
<dbReference type="InterPro" id="IPR043508">
    <property type="entry name" value="Bromo_Brdt_I"/>
</dbReference>
<evidence type="ECO:0000256" key="7">
    <source>
        <dbReference type="ARBA" id="ARBA00023054"/>
    </source>
</evidence>
<dbReference type="FunFam" id="1.20.920.10:FF:000002">
    <property type="entry name" value="Bromodomain-containing protein 4"/>
    <property type="match status" value="1"/>
</dbReference>
<keyword evidence="4" id="KW-0156">Chromatin regulator</keyword>
<evidence type="ECO:0000256" key="9">
    <source>
        <dbReference type="ARBA" id="ARBA00023159"/>
    </source>
</evidence>
<keyword evidence="7" id="KW-0175">Coiled coil</keyword>
<dbReference type="InterPro" id="IPR027353">
    <property type="entry name" value="NET_dom"/>
</dbReference>
<reference evidence="19" key="2">
    <citation type="submission" date="2025-09" db="UniProtKB">
        <authorList>
            <consortium name="Ensembl"/>
        </authorList>
    </citation>
    <scope>IDENTIFICATION</scope>
</reference>
<feature type="compositionally biased region" description="Polar residues" evidence="16">
    <location>
        <begin position="697"/>
        <end position="716"/>
    </location>
</feature>
<reference evidence="19" key="1">
    <citation type="submission" date="2025-08" db="UniProtKB">
        <authorList>
            <consortium name="Ensembl"/>
        </authorList>
    </citation>
    <scope>IDENTIFICATION</scope>
</reference>
<evidence type="ECO:0000256" key="3">
    <source>
        <dbReference type="ARBA" id="ARBA00022782"/>
    </source>
</evidence>
<feature type="domain" description="Bromo" evidence="17">
    <location>
        <begin position="61"/>
        <end position="133"/>
    </location>
</feature>
<feature type="compositionally biased region" description="Low complexity" evidence="16">
    <location>
        <begin position="659"/>
        <end position="692"/>
    </location>
</feature>
<protein>
    <recommendedName>
        <fullName evidence="13">Bromodomain testis-specific protein</fullName>
    </recommendedName>
</protein>
<feature type="compositionally biased region" description="Low complexity" evidence="16">
    <location>
        <begin position="434"/>
        <end position="443"/>
    </location>
</feature>
<keyword evidence="3" id="KW-0221">Differentiation</keyword>
<dbReference type="PROSITE" id="PS00633">
    <property type="entry name" value="BROMODOMAIN_1"/>
    <property type="match status" value="1"/>
</dbReference>
<evidence type="ECO:0000313" key="20">
    <source>
        <dbReference type="Proteomes" id="UP000694569"/>
    </source>
</evidence>
<keyword evidence="6" id="KW-0805">Transcription regulation</keyword>
<evidence type="ECO:0000256" key="5">
    <source>
        <dbReference type="ARBA" id="ARBA00022871"/>
    </source>
</evidence>
<evidence type="ECO:0000313" key="19">
    <source>
        <dbReference type="Ensembl" id="ENSLLEP00000045598.1"/>
    </source>
</evidence>
<evidence type="ECO:0000256" key="4">
    <source>
        <dbReference type="ARBA" id="ARBA00022853"/>
    </source>
</evidence>
<feature type="compositionally biased region" description="Polar residues" evidence="16">
    <location>
        <begin position="424"/>
        <end position="433"/>
    </location>
</feature>
<keyword evidence="8 15" id="KW-0103">Bromodomain</keyword>
<feature type="region of interest" description="Disordered" evidence="16">
    <location>
        <begin position="597"/>
        <end position="721"/>
    </location>
</feature>
<dbReference type="OrthoDB" id="21449at2759"/>
<dbReference type="GO" id="GO:0005634">
    <property type="term" value="C:nucleus"/>
    <property type="evidence" value="ECO:0007669"/>
    <property type="project" value="UniProtKB-SubCell"/>
</dbReference>
<dbReference type="AlphaFoldDB" id="A0A8C5R340"/>
<keyword evidence="20" id="KW-1185">Reference proteome</keyword>
<evidence type="ECO:0000256" key="10">
    <source>
        <dbReference type="ARBA" id="ARBA00023163"/>
    </source>
</evidence>
<keyword evidence="10" id="KW-0804">Transcription</keyword>
<evidence type="ECO:0000256" key="16">
    <source>
        <dbReference type="SAM" id="MobiDB-lite"/>
    </source>
</evidence>
<dbReference type="SMART" id="SM00297">
    <property type="entry name" value="BROMO"/>
    <property type="match status" value="2"/>
</dbReference>
<dbReference type="SUPFAM" id="SSF47370">
    <property type="entry name" value="Bromodomain"/>
    <property type="match status" value="2"/>
</dbReference>
<feature type="compositionally biased region" description="Basic and acidic residues" evidence="16">
    <location>
        <begin position="518"/>
        <end position="545"/>
    </location>
</feature>
<dbReference type="Gene3D" id="1.20.920.10">
    <property type="entry name" value="Bromodomain-like"/>
    <property type="match status" value="2"/>
</dbReference>
<dbReference type="InterPro" id="IPR001487">
    <property type="entry name" value="Bromodomain"/>
</dbReference>
<dbReference type="GeneTree" id="ENSGT00940000154549"/>
<feature type="domain" description="Bromo" evidence="17">
    <location>
        <begin position="322"/>
        <end position="394"/>
    </location>
</feature>
<dbReference type="Pfam" id="PF00439">
    <property type="entry name" value="Bromodomain"/>
    <property type="match status" value="2"/>
</dbReference>
<dbReference type="Pfam" id="PF17035">
    <property type="entry name" value="BET"/>
    <property type="match status" value="1"/>
</dbReference>
<feature type="compositionally biased region" description="Basic residues" evidence="16">
    <location>
        <begin position="476"/>
        <end position="517"/>
    </location>
</feature>
<keyword evidence="12" id="KW-0469">Meiosis</keyword>
<keyword evidence="11" id="KW-0539">Nucleus</keyword>
<keyword evidence="9" id="KW-0010">Activator</keyword>
<proteinExistence type="inferred from homology"/>
<sequence length="974" mass="110492">MLQVICIHRKRQTVRLIMSTSRSLDSSIVNPPPPEFISRRNTGRVTNQLKYLERVVFKMLWRHKFSWPFQQPVDAAKLNLPDYYKIIKNPMDLTTIRKRLENKYYAKALDCIQDFNTLFTNCYMYNKPGDDIVLMAQDLEKIFMEKIAEMPHEENYVSEAGNCINKNKRRNVSNGAEVHEEHKEHAPAPKKKTMSQMGHRNPFPRPIITMLPERVALVPLTINKPAHIAFPSIIDKKRGIKRKADTTTPSVSRLSSGCESALTLSEKKPNLPPAIEEHSRPEVAATRDLPDSQQLVQILIRNPMSKQLEHCSSVLNEMMSQTHAEYAWPFYKTIRPSSNRFLDSGDAVTCPMDLETIRDKMDNRQYKDTSEFASDVRLMFMNCYNYNSPENEVVNMARRLQDVFESMFAKIPDEPMDRDMQSPFGCSSNEYGISNSSGDSSSMDSEDEREQRLALLQQQLKAVQEQLKVLTGAPPNKKKISKKEEKKKKKKDKQKKKRSKKLRRNKKKQRIELKKRRLSDAKEKKTPPSDDEHVKPMSYDEKRQLSLDINKIPGEKLSRIVHIIQTREPSLKDSNPHEMEIDFETLKPSTLRHLQEYVTTCLRKRPRKSSADKSSKSKEEQAKEKKQELEKRLQNVSGQLTSAKKFKTTDVTPDPPVVGGPSRLSESSSSSSSSAESSSTDSSSSESSDSESVTPIPANQQEISTAKPFSNNTRSSGRGAMDLQKSALNVLEKILRSPLGVMISPIRSPSREKNPLLKERSSETCSRAANDTEKPESGALLVTSKEPSGTTQHASSSAHAATDCANANDNILPKTEHVISNLDLPSVHLCKKENFTPSDSVVKAAANSNVSADLKKSTKPRKPFCWANFYNSITATPVPIKSSNSSFQEFRKVALAKEEKERTLKVQDLQKSQGCLQAKVEDIRTELVNGVQTINERNRAKIKEEERRHRQAADRSVDLFFQRDIMAAFEDNLP</sequence>
<evidence type="ECO:0000256" key="2">
    <source>
        <dbReference type="ARBA" id="ARBA00022737"/>
    </source>
</evidence>
<evidence type="ECO:0000256" key="1">
    <source>
        <dbReference type="ARBA" id="ARBA00004123"/>
    </source>
</evidence>
<dbReference type="GO" id="GO:0051321">
    <property type="term" value="P:meiotic cell cycle"/>
    <property type="evidence" value="ECO:0007669"/>
    <property type="project" value="UniProtKB-KW"/>
</dbReference>
<feature type="region of interest" description="Disordered" evidence="16">
    <location>
        <begin position="743"/>
        <end position="801"/>
    </location>
</feature>
<dbReference type="Ensembl" id="ENSLLET00000047423.1">
    <property type="protein sequence ID" value="ENSLLEP00000045598.1"/>
    <property type="gene ID" value="ENSLLEG00000028948.1"/>
</dbReference>
<feature type="compositionally biased region" description="Basic and acidic residues" evidence="16">
    <location>
        <begin position="609"/>
        <end position="633"/>
    </location>
</feature>
<dbReference type="InterPro" id="IPR038336">
    <property type="entry name" value="NET_sf"/>
</dbReference>
<dbReference type="InterPro" id="IPR050935">
    <property type="entry name" value="Bromo_chromatin_reader"/>
</dbReference>
<feature type="domain" description="NET" evidence="18">
    <location>
        <begin position="527"/>
        <end position="609"/>
    </location>
</feature>
<name>A0A8C5R340_9ANUR</name>
<dbReference type="FunFam" id="1.20.1270.220:FF:000001">
    <property type="entry name" value="bromodomain-containing protein 2 isoform X1"/>
    <property type="match status" value="1"/>
</dbReference>
<dbReference type="GO" id="GO:0006355">
    <property type="term" value="P:regulation of DNA-templated transcription"/>
    <property type="evidence" value="ECO:0007669"/>
    <property type="project" value="TreeGrafter"/>
</dbReference>